<evidence type="ECO:0000256" key="3">
    <source>
        <dbReference type="ARBA" id="ARBA00022692"/>
    </source>
</evidence>
<evidence type="ECO:0000256" key="2">
    <source>
        <dbReference type="ARBA" id="ARBA00022475"/>
    </source>
</evidence>
<dbReference type="Gene3D" id="1.20.1250.20">
    <property type="entry name" value="MFS general substrate transporter like domains"/>
    <property type="match status" value="1"/>
</dbReference>
<feature type="transmembrane region" description="Helical" evidence="6">
    <location>
        <begin position="107"/>
        <end position="130"/>
    </location>
</feature>
<dbReference type="PANTHER" id="PTHR43124:SF3">
    <property type="entry name" value="CHLORAMPHENICOL EFFLUX PUMP RV0191"/>
    <property type="match status" value="1"/>
</dbReference>
<dbReference type="Proteomes" id="UP001164748">
    <property type="component" value="Chromosome"/>
</dbReference>
<dbReference type="InterPro" id="IPR050189">
    <property type="entry name" value="MFS_Efflux_Transporters"/>
</dbReference>
<dbReference type="SUPFAM" id="SSF103473">
    <property type="entry name" value="MFS general substrate transporter"/>
    <property type="match status" value="1"/>
</dbReference>
<keyword evidence="5 6" id="KW-0472">Membrane</keyword>
<evidence type="ECO:0000313" key="8">
    <source>
        <dbReference type="EMBL" id="WBA07726.1"/>
    </source>
</evidence>
<feature type="domain" description="Major facilitator superfamily (MFS) profile" evidence="7">
    <location>
        <begin position="16"/>
        <end position="401"/>
    </location>
</feature>
<feature type="transmembrane region" description="Helical" evidence="6">
    <location>
        <begin position="379"/>
        <end position="398"/>
    </location>
</feature>
<dbReference type="GO" id="GO:0005886">
    <property type="term" value="C:plasma membrane"/>
    <property type="evidence" value="ECO:0007669"/>
    <property type="project" value="UniProtKB-SubCell"/>
</dbReference>
<name>A0AA47KIU3_9GAMM</name>
<keyword evidence="4 6" id="KW-1133">Transmembrane helix</keyword>
<feature type="transmembrane region" description="Helical" evidence="6">
    <location>
        <begin position="173"/>
        <end position="192"/>
    </location>
</feature>
<protein>
    <submittedName>
        <fullName evidence="8">MFS transporter</fullName>
    </submittedName>
</protein>
<feature type="transmembrane region" description="Helical" evidence="6">
    <location>
        <begin position="263"/>
        <end position="281"/>
    </location>
</feature>
<gene>
    <name evidence="8" type="ORF">N8M53_07580</name>
</gene>
<dbReference type="InterPro" id="IPR020846">
    <property type="entry name" value="MFS_dom"/>
</dbReference>
<dbReference type="PANTHER" id="PTHR43124">
    <property type="entry name" value="PURINE EFFLUX PUMP PBUE"/>
    <property type="match status" value="1"/>
</dbReference>
<reference evidence="8" key="1">
    <citation type="submission" date="2022-09" db="EMBL/GenBank/DDBJ databases">
        <authorList>
            <person name="Li Z.-J."/>
        </authorList>
    </citation>
    <scope>NUCLEOTIDE SEQUENCE</scope>
    <source>
        <strain evidence="8">TGB11</strain>
    </source>
</reference>
<dbReference type="EMBL" id="CP114588">
    <property type="protein sequence ID" value="WBA07726.1"/>
    <property type="molecule type" value="Genomic_DNA"/>
</dbReference>
<dbReference type="PROSITE" id="PS50850">
    <property type="entry name" value="MFS"/>
    <property type="match status" value="1"/>
</dbReference>
<feature type="transmembrane region" description="Helical" evidence="6">
    <location>
        <begin position="288"/>
        <end position="305"/>
    </location>
</feature>
<dbReference type="AlphaFoldDB" id="A0AA47KIU3"/>
<dbReference type="Pfam" id="PF07690">
    <property type="entry name" value="MFS_1"/>
    <property type="match status" value="1"/>
</dbReference>
<evidence type="ECO:0000256" key="4">
    <source>
        <dbReference type="ARBA" id="ARBA00022989"/>
    </source>
</evidence>
<dbReference type="InterPro" id="IPR011701">
    <property type="entry name" value="MFS"/>
</dbReference>
<dbReference type="InterPro" id="IPR036259">
    <property type="entry name" value="MFS_trans_sf"/>
</dbReference>
<sequence>MLARSYVTLIRHQWPLIAFGFLSIFFGNIGQSFFISWYGSSIKDALLLSDATYGGIYAIATMTSSVLVISFGGVVDRVRVDKLLIFFATLLMVACALMYSVDNVVGLLLAFFLLRFCGQGFLPHIAQATVIKRAQQDKGKAISLVGSGVAIGEVVLPSIVIGLIAFLGWRESWLFIGATLLVVFLPLVLLLVRKADLKRTRIEADNQNHASDASRRQVIRDWRFWMIIPIALVTPFLVTGVFIQQDFILEAKRWTPGVLAGSFVFYGAVHWLSSVISGSLIDKYRSRNVLILIPIPLLLGLMVIANVNHTLAAPLFMCLFGLAIGATNPVINTLWAEMYGVSHIGAIRSLVTGMMILSTALAPWVFGLVIDIGWTLNEMIYALIGLILSFTVLLVPVYPRI</sequence>
<evidence type="ECO:0000256" key="1">
    <source>
        <dbReference type="ARBA" id="ARBA00004651"/>
    </source>
</evidence>
<evidence type="ECO:0000313" key="9">
    <source>
        <dbReference type="Proteomes" id="UP001164748"/>
    </source>
</evidence>
<organism evidence="8 9">
    <name type="scientific">Salinivibrio kushneri</name>
    <dbReference type="NCBI Taxonomy" id="1908198"/>
    <lineage>
        <taxon>Bacteria</taxon>
        <taxon>Pseudomonadati</taxon>
        <taxon>Pseudomonadota</taxon>
        <taxon>Gammaproteobacteria</taxon>
        <taxon>Vibrionales</taxon>
        <taxon>Vibrionaceae</taxon>
        <taxon>Salinivibrio</taxon>
    </lineage>
</organism>
<dbReference type="GO" id="GO:0022857">
    <property type="term" value="F:transmembrane transporter activity"/>
    <property type="evidence" value="ECO:0007669"/>
    <property type="project" value="InterPro"/>
</dbReference>
<dbReference type="RefSeq" id="WP_269578339.1">
    <property type="nucleotide sequence ID" value="NZ_CP114588.1"/>
</dbReference>
<feature type="transmembrane region" description="Helical" evidence="6">
    <location>
        <begin position="83"/>
        <end position="101"/>
    </location>
</feature>
<evidence type="ECO:0000256" key="5">
    <source>
        <dbReference type="ARBA" id="ARBA00023136"/>
    </source>
</evidence>
<comment type="subcellular location">
    <subcellularLocation>
        <location evidence="1">Cell membrane</location>
        <topology evidence="1">Multi-pass membrane protein</topology>
    </subcellularLocation>
</comment>
<proteinExistence type="predicted"/>
<feature type="transmembrane region" description="Helical" evidence="6">
    <location>
        <begin position="51"/>
        <end position="71"/>
    </location>
</feature>
<feature type="transmembrane region" description="Helical" evidence="6">
    <location>
        <begin position="224"/>
        <end position="243"/>
    </location>
</feature>
<keyword evidence="3 6" id="KW-0812">Transmembrane</keyword>
<evidence type="ECO:0000259" key="7">
    <source>
        <dbReference type="PROSITE" id="PS50850"/>
    </source>
</evidence>
<evidence type="ECO:0000256" key="6">
    <source>
        <dbReference type="SAM" id="Phobius"/>
    </source>
</evidence>
<accession>A0AA47KIU3</accession>
<feature type="transmembrane region" description="Helical" evidence="6">
    <location>
        <begin position="16"/>
        <end position="39"/>
    </location>
</feature>
<feature type="transmembrane region" description="Helical" evidence="6">
    <location>
        <begin position="347"/>
        <end position="367"/>
    </location>
</feature>
<feature type="transmembrane region" description="Helical" evidence="6">
    <location>
        <begin position="311"/>
        <end position="335"/>
    </location>
</feature>
<keyword evidence="2" id="KW-1003">Cell membrane</keyword>
<feature type="transmembrane region" description="Helical" evidence="6">
    <location>
        <begin position="142"/>
        <end position="167"/>
    </location>
</feature>